<dbReference type="GO" id="GO:0005886">
    <property type="term" value="C:plasma membrane"/>
    <property type="evidence" value="ECO:0007669"/>
    <property type="project" value="TreeGrafter"/>
</dbReference>
<dbReference type="PANTHER" id="PTHR11003:SF345">
    <property type="entry name" value="TWIK FAMILY OF POTASSIUM CHANNELS PROTEIN 18"/>
    <property type="match status" value="1"/>
</dbReference>
<evidence type="ECO:0000256" key="5">
    <source>
        <dbReference type="ARBA" id="ARBA00023065"/>
    </source>
</evidence>
<dbReference type="PRINTS" id="PR01333">
    <property type="entry name" value="2POREKCHANEL"/>
</dbReference>
<feature type="transmembrane region" description="Helical" evidence="9">
    <location>
        <begin position="131"/>
        <end position="151"/>
    </location>
</feature>
<keyword evidence="3 8" id="KW-0812">Transmembrane</keyword>
<feature type="transmembrane region" description="Helical" evidence="9">
    <location>
        <begin position="412"/>
        <end position="430"/>
    </location>
</feature>
<proteinExistence type="inferred from homology"/>
<evidence type="ECO:0000313" key="12">
    <source>
        <dbReference type="Proteomes" id="UP001163046"/>
    </source>
</evidence>
<organism evidence="11 12">
    <name type="scientific">Desmophyllum pertusum</name>
    <dbReference type="NCBI Taxonomy" id="174260"/>
    <lineage>
        <taxon>Eukaryota</taxon>
        <taxon>Metazoa</taxon>
        <taxon>Cnidaria</taxon>
        <taxon>Anthozoa</taxon>
        <taxon>Hexacorallia</taxon>
        <taxon>Scleractinia</taxon>
        <taxon>Caryophylliina</taxon>
        <taxon>Caryophylliidae</taxon>
        <taxon>Desmophyllum</taxon>
    </lineage>
</organism>
<evidence type="ECO:0000256" key="9">
    <source>
        <dbReference type="SAM" id="Phobius"/>
    </source>
</evidence>
<comment type="subcellular location">
    <subcellularLocation>
        <location evidence="1">Membrane</location>
        <topology evidence="1">Multi-pass membrane protein</topology>
    </subcellularLocation>
</comment>
<accession>A0A9W9ZEJ4</accession>
<dbReference type="Gene3D" id="1.10.287.70">
    <property type="match status" value="2"/>
</dbReference>
<keyword evidence="2 8" id="KW-0813">Transport</keyword>
<feature type="transmembrane region" description="Helical" evidence="9">
    <location>
        <begin position="188"/>
        <end position="208"/>
    </location>
</feature>
<keyword evidence="7 8" id="KW-0407">Ion channel</keyword>
<keyword evidence="12" id="KW-1185">Reference proteome</keyword>
<dbReference type="EMBL" id="MU826354">
    <property type="protein sequence ID" value="KAJ7380091.1"/>
    <property type="molecule type" value="Genomic_DNA"/>
</dbReference>
<feature type="transmembrane region" description="Helical" evidence="9">
    <location>
        <begin position="304"/>
        <end position="320"/>
    </location>
</feature>
<reference evidence="11" key="1">
    <citation type="submission" date="2023-01" db="EMBL/GenBank/DDBJ databases">
        <title>Genome assembly of the deep-sea coral Lophelia pertusa.</title>
        <authorList>
            <person name="Herrera S."/>
            <person name="Cordes E."/>
        </authorList>
    </citation>
    <scope>NUCLEOTIDE SEQUENCE</scope>
    <source>
        <strain evidence="11">USNM1676648</strain>
        <tissue evidence="11">Polyp</tissue>
    </source>
</reference>
<feature type="transmembrane region" description="Helical" evidence="9">
    <location>
        <begin position="382"/>
        <end position="406"/>
    </location>
</feature>
<dbReference type="AlphaFoldDB" id="A0A9W9ZEJ4"/>
<dbReference type="InterPro" id="IPR013099">
    <property type="entry name" value="K_chnl_dom"/>
</dbReference>
<comment type="caution">
    <text evidence="11">The sequence shown here is derived from an EMBL/GenBank/DDBJ whole genome shotgun (WGS) entry which is preliminary data.</text>
</comment>
<evidence type="ECO:0000313" key="11">
    <source>
        <dbReference type="EMBL" id="KAJ7380091.1"/>
    </source>
</evidence>
<dbReference type="GO" id="GO:0030322">
    <property type="term" value="P:stabilization of membrane potential"/>
    <property type="evidence" value="ECO:0007669"/>
    <property type="project" value="TreeGrafter"/>
</dbReference>
<dbReference type="OrthoDB" id="297496at2759"/>
<dbReference type="InterPro" id="IPR003280">
    <property type="entry name" value="2pore_dom_K_chnl"/>
</dbReference>
<sequence>MSFWTQIIQIVLLSFFSGLEKMNELLKKSLWRATLLYVYAFLGACMFYVIERKPEKNKKVYSRLSQQLQKDFIIQFNISINESDFIHFMQRAFEAVTIGNKADWGILTGLTFTMTSLTTIGYGHITPETPLGQILTVAYCCVGLPITMLTLKTMGEIVSKLVSKFVYLVETKRAFEAVTIGNKADWSIISGLSFTMTSLTTIGTNISSSCPVFSRNFGMTMKGLLGRSLWKTLLFVSYCLFGAWLFNYIERTPTTFKQMSTNMLGELQQKYHIAMNHSDFTAFVNDAYEAVRIGKKVDWTFRHACYYVFTTITTIGYGYMTPDTRQGQLLTVLYSLIGLPISMLVLKTIGELIVNCVQALVLAMEKRILNSRHVGKIKLKTFLATCVLMIIFILLGSIIEVLLEGWTFTEGIYTWFVTFSTIGFGDYIPFQSLDEKDNHIGRIWVFIFSMVFFTMAGLCVVSAVLTSLVQAVEEWRSKSKAYRKLVQLVKTRRNRVLRSALYRVNRACDDPSYHTVSLGMYRRVRSRSI</sequence>
<feature type="transmembrane region" description="Helical" evidence="9">
    <location>
        <begin position="228"/>
        <end position="249"/>
    </location>
</feature>
<feature type="domain" description="Potassium channel" evidence="10">
    <location>
        <begin position="389"/>
        <end position="473"/>
    </location>
</feature>
<feature type="transmembrane region" description="Helical" evidence="9">
    <location>
        <begin position="104"/>
        <end position="125"/>
    </location>
</feature>
<keyword evidence="6 9" id="KW-0472">Membrane</keyword>
<feature type="transmembrane region" description="Helical" evidence="9">
    <location>
        <begin position="332"/>
        <end position="361"/>
    </location>
</feature>
<dbReference type="GO" id="GO:0022841">
    <property type="term" value="F:potassium ion leak channel activity"/>
    <property type="evidence" value="ECO:0007669"/>
    <property type="project" value="TreeGrafter"/>
</dbReference>
<name>A0A9W9ZEJ4_9CNID</name>
<dbReference type="PANTHER" id="PTHR11003">
    <property type="entry name" value="POTASSIUM CHANNEL, SUBFAMILY K"/>
    <property type="match status" value="1"/>
</dbReference>
<evidence type="ECO:0000256" key="1">
    <source>
        <dbReference type="ARBA" id="ARBA00004141"/>
    </source>
</evidence>
<feature type="transmembrane region" description="Helical" evidence="9">
    <location>
        <begin position="442"/>
        <end position="469"/>
    </location>
</feature>
<keyword evidence="5 8" id="KW-0406">Ion transport</keyword>
<keyword evidence="4 9" id="KW-1133">Transmembrane helix</keyword>
<evidence type="ECO:0000256" key="6">
    <source>
        <dbReference type="ARBA" id="ARBA00023136"/>
    </source>
</evidence>
<feature type="transmembrane region" description="Helical" evidence="9">
    <location>
        <begin position="30"/>
        <end position="50"/>
    </location>
</feature>
<evidence type="ECO:0000256" key="7">
    <source>
        <dbReference type="ARBA" id="ARBA00023303"/>
    </source>
</evidence>
<feature type="domain" description="Potassium channel" evidence="10">
    <location>
        <begin position="101"/>
        <end position="159"/>
    </location>
</feature>
<dbReference type="GO" id="GO:0015271">
    <property type="term" value="F:outward rectifier potassium channel activity"/>
    <property type="evidence" value="ECO:0007669"/>
    <property type="project" value="TreeGrafter"/>
</dbReference>
<protein>
    <recommendedName>
        <fullName evidence="10">Potassium channel domain-containing protein</fullName>
    </recommendedName>
</protein>
<dbReference type="Proteomes" id="UP001163046">
    <property type="component" value="Unassembled WGS sequence"/>
</dbReference>
<evidence type="ECO:0000256" key="4">
    <source>
        <dbReference type="ARBA" id="ARBA00022989"/>
    </source>
</evidence>
<feature type="domain" description="Potassium channel" evidence="10">
    <location>
        <begin position="298"/>
        <end position="354"/>
    </location>
</feature>
<evidence type="ECO:0000256" key="8">
    <source>
        <dbReference type="RuleBase" id="RU003857"/>
    </source>
</evidence>
<dbReference type="SUPFAM" id="SSF81324">
    <property type="entry name" value="Voltage-gated potassium channels"/>
    <property type="match status" value="3"/>
</dbReference>
<evidence type="ECO:0000256" key="3">
    <source>
        <dbReference type="ARBA" id="ARBA00022692"/>
    </source>
</evidence>
<comment type="similarity">
    <text evidence="8">Belongs to the two pore domain potassium channel (TC 1.A.1.8) family.</text>
</comment>
<dbReference type="Pfam" id="PF07885">
    <property type="entry name" value="Ion_trans_2"/>
    <property type="match status" value="3"/>
</dbReference>
<evidence type="ECO:0000259" key="10">
    <source>
        <dbReference type="Pfam" id="PF07885"/>
    </source>
</evidence>
<gene>
    <name evidence="11" type="ORF">OS493_010801</name>
</gene>
<evidence type="ECO:0000256" key="2">
    <source>
        <dbReference type="ARBA" id="ARBA00022448"/>
    </source>
</evidence>